<feature type="coiled-coil region" evidence="1">
    <location>
        <begin position="419"/>
        <end position="446"/>
    </location>
</feature>
<accession>A0A9N9FLU5</accession>
<evidence type="ECO:0000256" key="1">
    <source>
        <dbReference type="SAM" id="Coils"/>
    </source>
</evidence>
<dbReference type="PANTHER" id="PTHR28260:SF1">
    <property type="entry name" value="SPINDLE POLE BODY COMPONENT SPC105"/>
    <property type="match status" value="1"/>
</dbReference>
<dbReference type="Pfam" id="PF08317">
    <property type="entry name" value="Spc7"/>
    <property type="match status" value="1"/>
</dbReference>
<dbReference type="EMBL" id="CAJVPL010001005">
    <property type="protein sequence ID" value="CAG8546308.1"/>
    <property type="molecule type" value="Genomic_DNA"/>
</dbReference>
<dbReference type="PANTHER" id="PTHR28260">
    <property type="entry name" value="SPINDLE POLE BODY COMPONENT SPC105"/>
    <property type="match status" value="1"/>
</dbReference>
<evidence type="ECO:0000259" key="3">
    <source>
        <dbReference type="SMART" id="SM00787"/>
    </source>
</evidence>
<feature type="domain" description="Spc7 kinetochore protein" evidence="3">
    <location>
        <begin position="274"/>
        <end position="592"/>
    </location>
</feature>
<keyword evidence="1" id="KW-0175">Coiled coil</keyword>
<feature type="compositionally biased region" description="Basic and acidic residues" evidence="2">
    <location>
        <begin position="180"/>
        <end position="194"/>
    </location>
</feature>
<dbReference type="Pfam" id="PF18210">
    <property type="entry name" value="Knl1_RWD_C"/>
    <property type="match status" value="1"/>
</dbReference>
<dbReference type="GO" id="GO:0034501">
    <property type="term" value="P:protein localization to kinetochore"/>
    <property type="evidence" value="ECO:0007669"/>
    <property type="project" value="TreeGrafter"/>
</dbReference>
<dbReference type="GO" id="GO:0000776">
    <property type="term" value="C:kinetochore"/>
    <property type="evidence" value="ECO:0007669"/>
    <property type="project" value="TreeGrafter"/>
</dbReference>
<dbReference type="InterPro" id="IPR013253">
    <property type="entry name" value="Spc7_domain"/>
</dbReference>
<feature type="coiled-coil region" evidence="1">
    <location>
        <begin position="493"/>
        <end position="541"/>
    </location>
</feature>
<proteinExistence type="predicted"/>
<feature type="region of interest" description="Disordered" evidence="2">
    <location>
        <begin position="176"/>
        <end position="214"/>
    </location>
</feature>
<dbReference type="GO" id="GO:0007094">
    <property type="term" value="P:mitotic spindle assembly checkpoint signaling"/>
    <property type="evidence" value="ECO:0007669"/>
    <property type="project" value="TreeGrafter"/>
</dbReference>
<name>A0A9N9FLU5_9GLOM</name>
<feature type="region of interest" description="Disordered" evidence="2">
    <location>
        <begin position="126"/>
        <end position="150"/>
    </location>
</feature>
<reference evidence="4" key="1">
    <citation type="submission" date="2021-06" db="EMBL/GenBank/DDBJ databases">
        <authorList>
            <person name="Kallberg Y."/>
            <person name="Tangrot J."/>
            <person name="Rosling A."/>
        </authorList>
    </citation>
    <scope>NUCLEOTIDE SEQUENCE</scope>
    <source>
        <strain evidence="4">MT106</strain>
    </source>
</reference>
<dbReference type="SMART" id="SM00787">
    <property type="entry name" value="Spc7"/>
    <property type="match status" value="1"/>
</dbReference>
<sequence>MSNSPRRSPRKNKRRASTSFLFSKSTSKLESEEELQEVLKKREQRRYTIAPAKSILKTSTNSENTLTLDLTQGSNTTSKSTLKTSADAENTVTLDFTQGGTPRRKSLGRRVSFAATAQVRLFEKVTPESNPNPEAPSYISGDSDGSSSEIMNSTLLDNVGLLPRITNDNLFANLQVQDNDQGKNDLDKDSHEDSDMSFDDFNNMDNEDSDMDIDESDIDIDESDMDIDESDVNIGESDVNIDESDVNIDESDVKIDESDVNIDESDVNIDESDVNIDESEVQLNAIRESNDSLLLLNAIKEFYEKFEVFFMDQSSIPMRRQTIIPDFGEEPKLADYVNAVAVIHPQMEMYESNSVFFMEQDRSLRTKISKTESNEDHQHLLQQYLDTTPDVKELIKPRFRIIKKYCRLAAKKEWHDLRETQLEDLRKRLEDNLLTLEKDKEKAESSSKIISELLPKLRNYRQELANKLAVAQARQSEIEKCDQEQLMNMVEAVEEQNTQISKFQNDLKRVIADRDIIQQKINDLKIEMERSREKIEKAKYTVNEDKIYTKEDIKKARDYYYRLQEQYSWRPLTISPQTIEMVYDNHLYVRLDMESIIWNEEGGEMMDEQKGNESGNHEESVVLELRLESQGIKKSRELEYYEIILRCLQSTTPKYSSQIKVGKIREIFRGISAFWKKAKLFYPEIELLKRKFATEILAIRDENTEQISLCLRSSFFIKPTKFFLNFVFKYQDILSLPELHQLRWKLELEYGDFNDEIQVEISNVIRQKFENGGPKALRGACDDILKLFK</sequence>
<feature type="region of interest" description="Disordered" evidence="2">
    <location>
        <begin position="1"/>
        <end position="26"/>
    </location>
</feature>
<evidence type="ECO:0000313" key="5">
    <source>
        <dbReference type="Proteomes" id="UP000789831"/>
    </source>
</evidence>
<dbReference type="AlphaFoldDB" id="A0A9N9FLU5"/>
<gene>
    <name evidence="4" type="ORF">AGERDE_LOCUS6437</name>
</gene>
<feature type="compositionally biased region" description="Acidic residues" evidence="2">
    <location>
        <begin position="205"/>
        <end position="214"/>
    </location>
</feature>
<organism evidence="4 5">
    <name type="scientific">Ambispora gerdemannii</name>
    <dbReference type="NCBI Taxonomy" id="144530"/>
    <lineage>
        <taxon>Eukaryota</taxon>
        <taxon>Fungi</taxon>
        <taxon>Fungi incertae sedis</taxon>
        <taxon>Mucoromycota</taxon>
        <taxon>Glomeromycotina</taxon>
        <taxon>Glomeromycetes</taxon>
        <taxon>Archaeosporales</taxon>
        <taxon>Ambisporaceae</taxon>
        <taxon>Ambispora</taxon>
    </lineage>
</organism>
<dbReference type="Proteomes" id="UP000789831">
    <property type="component" value="Unassembled WGS sequence"/>
</dbReference>
<evidence type="ECO:0000256" key="2">
    <source>
        <dbReference type="SAM" id="MobiDB-lite"/>
    </source>
</evidence>
<feature type="compositionally biased region" description="Basic residues" evidence="2">
    <location>
        <begin position="7"/>
        <end position="16"/>
    </location>
</feature>
<feature type="compositionally biased region" description="Low complexity" evidence="2">
    <location>
        <begin position="17"/>
        <end position="26"/>
    </location>
</feature>
<dbReference type="InterPro" id="IPR033338">
    <property type="entry name" value="Spc105/Spc7"/>
</dbReference>
<dbReference type="GO" id="GO:1990758">
    <property type="term" value="P:mitotic sister chromatid biorientation"/>
    <property type="evidence" value="ECO:0007669"/>
    <property type="project" value="TreeGrafter"/>
</dbReference>
<dbReference type="InterPro" id="IPR040850">
    <property type="entry name" value="Knl1_RWD_C"/>
</dbReference>
<dbReference type="OrthoDB" id="5592879at2759"/>
<keyword evidence="5" id="KW-1185">Reference proteome</keyword>
<protein>
    <submittedName>
        <fullName evidence="4">7869_t:CDS:1</fullName>
    </submittedName>
</protein>
<evidence type="ECO:0000313" key="4">
    <source>
        <dbReference type="EMBL" id="CAG8546308.1"/>
    </source>
</evidence>
<comment type="caution">
    <text evidence="4">The sequence shown here is derived from an EMBL/GenBank/DDBJ whole genome shotgun (WGS) entry which is preliminary data.</text>
</comment>